<name>A0A6J4JXT8_9CHLR</name>
<gene>
    <name evidence="1" type="ORF">AVDCRST_MAG93-3821</name>
</gene>
<dbReference type="AlphaFoldDB" id="A0A6J4JXT8"/>
<feature type="non-terminal residue" evidence="1">
    <location>
        <position position="34"/>
    </location>
</feature>
<organism evidence="1">
    <name type="scientific">uncultured Chloroflexia bacterium</name>
    <dbReference type="NCBI Taxonomy" id="1672391"/>
    <lineage>
        <taxon>Bacteria</taxon>
        <taxon>Bacillati</taxon>
        <taxon>Chloroflexota</taxon>
        <taxon>Chloroflexia</taxon>
        <taxon>environmental samples</taxon>
    </lineage>
</organism>
<proteinExistence type="predicted"/>
<protein>
    <submittedName>
        <fullName evidence="1">Uncharacterized protein</fullName>
    </submittedName>
</protein>
<sequence>MWNLPFSILAAFIFSIPWQDVVYVPGSLPISRIL</sequence>
<dbReference type="EMBL" id="CADCTR010001305">
    <property type="protein sequence ID" value="CAA9290058.1"/>
    <property type="molecule type" value="Genomic_DNA"/>
</dbReference>
<accession>A0A6J4JXT8</accession>
<reference evidence="1" key="1">
    <citation type="submission" date="2020-02" db="EMBL/GenBank/DDBJ databases">
        <authorList>
            <person name="Meier V. D."/>
        </authorList>
    </citation>
    <scope>NUCLEOTIDE SEQUENCE</scope>
    <source>
        <strain evidence="1">AVDCRST_MAG93</strain>
    </source>
</reference>
<evidence type="ECO:0000313" key="1">
    <source>
        <dbReference type="EMBL" id="CAA9290058.1"/>
    </source>
</evidence>